<dbReference type="Proteomes" id="UP000186469">
    <property type="component" value="Unassembled WGS sequence"/>
</dbReference>
<protein>
    <recommendedName>
        <fullName evidence="1">DUF6194 domain-containing protein</fullName>
    </recommendedName>
</protein>
<evidence type="ECO:0000313" key="3">
    <source>
        <dbReference type="Proteomes" id="UP000186469"/>
    </source>
</evidence>
<evidence type="ECO:0000313" key="2">
    <source>
        <dbReference type="EMBL" id="SHN68744.1"/>
    </source>
</evidence>
<accession>A0A1M7TD92</accession>
<keyword evidence="3" id="KW-1185">Reference proteome</keyword>
<dbReference type="STRING" id="1121455.SAMN02745728_01883"/>
<feature type="domain" description="DUF6194" evidence="1">
    <location>
        <begin position="3"/>
        <end position="149"/>
    </location>
</feature>
<dbReference type="InterPro" id="IPR045676">
    <property type="entry name" value="DUF6194"/>
</dbReference>
<name>A0A1M7TD92_9BACT</name>
<dbReference type="AlphaFoldDB" id="A0A1M7TD92"/>
<evidence type="ECO:0000259" key="1">
    <source>
        <dbReference type="Pfam" id="PF19694"/>
    </source>
</evidence>
<sequence length="149" mass="17319">MITIESILNYCTDILDGVVLNKNWGEKAIFYNPQGTLSKGVYILTIKEKDGLNDKSSNINRENVFRVNIGIKKETFIKMFSYIPTRPPAGGIVQMDYDFTKLDTIMPHPVYAWMCWICVLSPSSETFEKLKPFIKESYIYAQEKFRKRK</sequence>
<proteinExistence type="predicted"/>
<gene>
    <name evidence="2" type="ORF">SAMN02745728_01883</name>
</gene>
<dbReference type="RefSeq" id="WP_245791006.1">
    <property type="nucleotide sequence ID" value="NZ_FRDI01000010.1"/>
</dbReference>
<dbReference type="EMBL" id="FRDI01000010">
    <property type="protein sequence ID" value="SHN68744.1"/>
    <property type="molecule type" value="Genomic_DNA"/>
</dbReference>
<dbReference type="Pfam" id="PF19694">
    <property type="entry name" value="DUF6194"/>
    <property type="match status" value="1"/>
</dbReference>
<reference evidence="2 3" key="1">
    <citation type="submission" date="2016-12" db="EMBL/GenBank/DDBJ databases">
        <authorList>
            <person name="Song W.-J."/>
            <person name="Kurnit D.M."/>
        </authorList>
    </citation>
    <scope>NUCLEOTIDE SEQUENCE [LARGE SCALE GENOMIC DNA]</scope>
    <source>
        <strain evidence="2 3">DSM 11393</strain>
    </source>
</reference>
<organism evidence="2 3">
    <name type="scientific">Desulfovibrio litoralis DSM 11393</name>
    <dbReference type="NCBI Taxonomy" id="1121455"/>
    <lineage>
        <taxon>Bacteria</taxon>
        <taxon>Pseudomonadati</taxon>
        <taxon>Thermodesulfobacteriota</taxon>
        <taxon>Desulfovibrionia</taxon>
        <taxon>Desulfovibrionales</taxon>
        <taxon>Desulfovibrionaceae</taxon>
        <taxon>Desulfovibrio</taxon>
    </lineage>
</organism>